<dbReference type="PANTHER" id="PTHR45931:SF3">
    <property type="entry name" value="RING ZINC FINGER-CONTAINING PROTEIN"/>
    <property type="match status" value="1"/>
</dbReference>
<name>A0AAW1RHQ4_9CHLO</name>
<feature type="region of interest" description="Disordered" evidence="5">
    <location>
        <begin position="1"/>
        <end position="28"/>
    </location>
</feature>
<dbReference type="AlphaFoldDB" id="A0AAW1RHQ4"/>
<evidence type="ECO:0000256" key="4">
    <source>
        <dbReference type="PROSITE-ProRule" id="PRU00175"/>
    </source>
</evidence>
<evidence type="ECO:0000256" key="3">
    <source>
        <dbReference type="ARBA" id="ARBA00022833"/>
    </source>
</evidence>
<feature type="region of interest" description="Disordered" evidence="5">
    <location>
        <begin position="80"/>
        <end position="250"/>
    </location>
</feature>
<evidence type="ECO:0000259" key="6">
    <source>
        <dbReference type="PROSITE" id="PS50089"/>
    </source>
</evidence>
<dbReference type="GO" id="GO:0061630">
    <property type="term" value="F:ubiquitin protein ligase activity"/>
    <property type="evidence" value="ECO:0007669"/>
    <property type="project" value="TreeGrafter"/>
</dbReference>
<dbReference type="InterPro" id="IPR051834">
    <property type="entry name" value="RING_finger_E3_ligase"/>
</dbReference>
<organism evidence="7 8">
    <name type="scientific">Apatococcus lobatus</name>
    <dbReference type="NCBI Taxonomy" id="904363"/>
    <lineage>
        <taxon>Eukaryota</taxon>
        <taxon>Viridiplantae</taxon>
        <taxon>Chlorophyta</taxon>
        <taxon>core chlorophytes</taxon>
        <taxon>Trebouxiophyceae</taxon>
        <taxon>Chlorellales</taxon>
        <taxon>Chlorellaceae</taxon>
        <taxon>Apatococcus</taxon>
    </lineage>
</organism>
<sequence>MKREAPVNLCSPDSPRPPRASKRRREGAFAAAAAPAAQQEIIDLCPDMKGAESSCAQEHVSRQCSRGLWGEIEHEALDMPQRWGTARRRTPVPPPLARDSLPIELPDSPVPSRVTHSQVRSHRLSAHSDSSEMLSNRRDGVAPVPTRSSRQYAPSRHQEPAGYRAQHAVPEPGMSQEEQRAAMDECMARQLQEQEDAALAQRHQHHLSMRQPRLDPHRHEQFDRSGALSAADQGPAPWELPPQRHATSSAALRRPHLAAPADAALASWRARHLPAALPTRQPRAGGQRRRGWPAPTLTHTVMAMLAENGALGPASTGERPSMRHTFQAMLAAHPHIAAMHEAFAGMGNNQLPAHLLLSDRDFDENDYEALLALDDSVENRKGATAEAIAAIPTRVAGMSAEAECKCPICLENFDRGVTLRDLPCGHHFHQECLDQWLQQKATCPICQRSYK</sequence>
<comment type="caution">
    <text evidence="7">The sequence shown here is derived from an EMBL/GenBank/DDBJ whole genome shotgun (WGS) entry which is preliminary data.</text>
</comment>
<dbReference type="SMART" id="SM00184">
    <property type="entry name" value="RING"/>
    <property type="match status" value="1"/>
</dbReference>
<dbReference type="SUPFAM" id="SSF57850">
    <property type="entry name" value="RING/U-box"/>
    <property type="match status" value="1"/>
</dbReference>
<dbReference type="PROSITE" id="PS50089">
    <property type="entry name" value="ZF_RING_2"/>
    <property type="match status" value="1"/>
</dbReference>
<keyword evidence="3" id="KW-0862">Zinc</keyword>
<reference evidence="7 8" key="1">
    <citation type="journal article" date="2024" name="Nat. Commun.">
        <title>Phylogenomics reveals the evolutionary origins of lichenization in chlorophyte algae.</title>
        <authorList>
            <person name="Puginier C."/>
            <person name="Libourel C."/>
            <person name="Otte J."/>
            <person name="Skaloud P."/>
            <person name="Haon M."/>
            <person name="Grisel S."/>
            <person name="Petersen M."/>
            <person name="Berrin J.G."/>
            <person name="Delaux P.M."/>
            <person name="Dal Grande F."/>
            <person name="Keller J."/>
        </authorList>
    </citation>
    <scope>NUCLEOTIDE SEQUENCE [LARGE SCALE GENOMIC DNA]</scope>
    <source>
        <strain evidence="7 8">SAG 2145</strain>
    </source>
</reference>
<gene>
    <name evidence="7" type="ORF">WJX74_007137</name>
</gene>
<keyword evidence="8" id="KW-1185">Reference proteome</keyword>
<dbReference type="Pfam" id="PF13639">
    <property type="entry name" value="zf-RING_2"/>
    <property type="match status" value="1"/>
</dbReference>
<dbReference type="GO" id="GO:0008270">
    <property type="term" value="F:zinc ion binding"/>
    <property type="evidence" value="ECO:0007669"/>
    <property type="project" value="UniProtKB-KW"/>
</dbReference>
<keyword evidence="1" id="KW-0479">Metal-binding</keyword>
<feature type="domain" description="RING-type" evidence="6">
    <location>
        <begin position="406"/>
        <end position="447"/>
    </location>
</feature>
<evidence type="ECO:0000256" key="1">
    <source>
        <dbReference type="ARBA" id="ARBA00022723"/>
    </source>
</evidence>
<proteinExistence type="predicted"/>
<accession>A0AAW1RHQ4</accession>
<dbReference type="Gene3D" id="3.30.40.10">
    <property type="entry name" value="Zinc/RING finger domain, C3HC4 (zinc finger)"/>
    <property type="match status" value="1"/>
</dbReference>
<dbReference type="PANTHER" id="PTHR45931">
    <property type="entry name" value="SI:CH211-59O9.10"/>
    <property type="match status" value="1"/>
</dbReference>
<evidence type="ECO:0000313" key="8">
    <source>
        <dbReference type="Proteomes" id="UP001438707"/>
    </source>
</evidence>
<dbReference type="GO" id="GO:0006511">
    <property type="term" value="P:ubiquitin-dependent protein catabolic process"/>
    <property type="evidence" value="ECO:0007669"/>
    <property type="project" value="TreeGrafter"/>
</dbReference>
<keyword evidence="2 4" id="KW-0863">Zinc-finger</keyword>
<feature type="compositionally biased region" description="Basic and acidic residues" evidence="5">
    <location>
        <begin position="177"/>
        <end position="187"/>
    </location>
</feature>
<dbReference type="InterPro" id="IPR001841">
    <property type="entry name" value="Znf_RING"/>
</dbReference>
<dbReference type="Proteomes" id="UP001438707">
    <property type="component" value="Unassembled WGS sequence"/>
</dbReference>
<evidence type="ECO:0000313" key="7">
    <source>
        <dbReference type="EMBL" id="KAK9833098.1"/>
    </source>
</evidence>
<dbReference type="CDD" id="cd16454">
    <property type="entry name" value="RING-H2_PA-TM-RING"/>
    <property type="match status" value="1"/>
</dbReference>
<feature type="compositionally biased region" description="Basic and acidic residues" evidence="5">
    <location>
        <begin position="212"/>
        <end position="223"/>
    </location>
</feature>
<protein>
    <recommendedName>
        <fullName evidence="6">RING-type domain-containing protein</fullName>
    </recommendedName>
</protein>
<evidence type="ECO:0000256" key="2">
    <source>
        <dbReference type="ARBA" id="ARBA00022771"/>
    </source>
</evidence>
<dbReference type="InterPro" id="IPR013083">
    <property type="entry name" value="Znf_RING/FYVE/PHD"/>
</dbReference>
<evidence type="ECO:0000256" key="5">
    <source>
        <dbReference type="SAM" id="MobiDB-lite"/>
    </source>
</evidence>
<dbReference type="EMBL" id="JALJOS010000011">
    <property type="protein sequence ID" value="KAK9833098.1"/>
    <property type="molecule type" value="Genomic_DNA"/>
</dbReference>
<dbReference type="GO" id="GO:0005634">
    <property type="term" value="C:nucleus"/>
    <property type="evidence" value="ECO:0007669"/>
    <property type="project" value="TreeGrafter"/>
</dbReference>